<evidence type="ECO:0000259" key="4">
    <source>
        <dbReference type="Pfam" id="PF01464"/>
    </source>
</evidence>
<dbReference type="InterPro" id="IPR023346">
    <property type="entry name" value="Lysozyme-like_dom_sf"/>
</dbReference>
<dbReference type="GO" id="GO:0000270">
    <property type="term" value="P:peptidoglycan metabolic process"/>
    <property type="evidence" value="ECO:0007669"/>
    <property type="project" value="InterPro"/>
</dbReference>
<dbReference type="InterPro" id="IPR000189">
    <property type="entry name" value="Transglyc_AS"/>
</dbReference>
<evidence type="ECO:0000256" key="1">
    <source>
        <dbReference type="ARBA" id="ARBA00007734"/>
    </source>
</evidence>
<dbReference type="GO" id="GO:0042597">
    <property type="term" value="C:periplasmic space"/>
    <property type="evidence" value="ECO:0007669"/>
    <property type="project" value="InterPro"/>
</dbReference>
<dbReference type="GO" id="GO:0016020">
    <property type="term" value="C:membrane"/>
    <property type="evidence" value="ECO:0007669"/>
    <property type="project" value="InterPro"/>
</dbReference>
<comment type="similarity">
    <text evidence="1">Belongs to the transglycosylase Slt family.</text>
</comment>
<dbReference type="InterPro" id="IPR012289">
    <property type="entry name" value="Lytic_TGlycosylase_superhlx_L"/>
</dbReference>
<dbReference type="GO" id="GO:0008933">
    <property type="term" value="F:peptidoglycan lytic transglycosylase activity"/>
    <property type="evidence" value="ECO:0007669"/>
    <property type="project" value="InterPro"/>
</dbReference>
<dbReference type="PROSITE" id="PS00922">
    <property type="entry name" value="TRANSGLYCOSYLASE"/>
    <property type="match status" value="1"/>
</dbReference>
<evidence type="ECO:0000256" key="3">
    <source>
        <dbReference type="SAM" id="SignalP"/>
    </source>
</evidence>
<organism evidence="6 7">
    <name type="scientific">Allopseudospirillum japonicum</name>
    <dbReference type="NCBI Taxonomy" id="64971"/>
    <lineage>
        <taxon>Bacteria</taxon>
        <taxon>Pseudomonadati</taxon>
        <taxon>Pseudomonadota</taxon>
        <taxon>Gammaproteobacteria</taxon>
        <taxon>Oceanospirillales</taxon>
        <taxon>Oceanospirillaceae</taxon>
        <taxon>Allopseudospirillum</taxon>
    </lineage>
</organism>
<feature type="chain" id="PRO_5017379149" evidence="3">
    <location>
        <begin position="26"/>
        <end position="600"/>
    </location>
</feature>
<dbReference type="PANTHER" id="PTHR37423">
    <property type="entry name" value="SOLUBLE LYTIC MUREIN TRANSGLYCOSYLASE-RELATED"/>
    <property type="match status" value="1"/>
</dbReference>
<evidence type="ECO:0000259" key="5">
    <source>
        <dbReference type="Pfam" id="PF14718"/>
    </source>
</evidence>
<dbReference type="Gene3D" id="1.10.1240.20">
    <property type="entry name" value="Lytic transglycosylase, superhelical linker domain"/>
    <property type="match status" value="1"/>
</dbReference>
<keyword evidence="7" id="KW-1185">Reference proteome</keyword>
<dbReference type="AlphaFoldDB" id="A0A1H6TVV0"/>
<dbReference type="InterPro" id="IPR008258">
    <property type="entry name" value="Transglycosylase_SLT_dom_1"/>
</dbReference>
<dbReference type="EMBL" id="FNYH01000012">
    <property type="protein sequence ID" value="SEI84173.1"/>
    <property type="molecule type" value="Genomic_DNA"/>
</dbReference>
<evidence type="ECO:0000256" key="2">
    <source>
        <dbReference type="ARBA" id="ARBA00022729"/>
    </source>
</evidence>
<sequence>MSVFSVRASYLSLCILMATNTGAYAQTDATPADPQNVSASTTTAKIPLPRYALSDLRISYQKAFTAIQQQDMTKAKSLLSNLQAYPLYPYAQAYYFNTFMQQVSAQEIESFIKEYQDLPARISLHRKWLNTLAARRDWQGYHDAYQLADIAGTHYLCLDLQAQLNLTSADTFLTSAKMQDLTSLWQVGHSQPDACDPLFKIWKEKGGLTQVVAIQRTWKAIQEGNWRLAQYASRFLPQTPQLMAKLDPKYQDLELTEWRIRFALSQQDWPQVLEHLAHLPKQEAHTDRWHYWSAVAQQKSTGAIQTKKLQALAKKRSYYGFLAAQQLGQGFHLNQHLVTWSEDSFAHLYKKPSVQRIVELIQQEEFYYARLEWNRIFPTLSKNEQHALAHLAKKYQWYTQAIIAAARLQEWDDLNLRFPIEHQDLYSKFTDLHQIPMNWALSITRQESAFNAKARSHANAKGLMQLLPKTAEQTARQFNLPFNTSVDLYQPEINIALGSAYLAKMRADFNGNRIYATAAYNAGPHRVRAWLQERGHLPLDIWIEVIPFRETRHYVQNVLEYGVVYDLLTQQKAHLFDEAELKLLALQQTGQAEKTSTQTR</sequence>
<dbReference type="SUPFAM" id="SSF53955">
    <property type="entry name" value="Lysozyme-like"/>
    <property type="match status" value="1"/>
</dbReference>
<reference evidence="7" key="1">
    <citation type="submission" date="2016-10" db="EMBL/GenBank/DDBJ databases">
        <authorList>
            <person name="Varghese N."/>
            <person name="Submissions S."/>
        </authorList>
    </citation>
    <scope>NUCLEOTIDE SEQUENCE [LARGE SCALE GENOMIC DNA]</scope>
    <source>
        <strain evidence="7">DSM 7165</strain>
    </source>
</reference>
<evidence type="ECO:0000313" key="6">
    <source>
        <dbReference type="EMBL" id="SEI84173.1"/>
    </source>
</evidence>
<dbReference type="CDD" id="cd13401">
    <property type="entry name" value="Slt70-like"/>
    <property type="match status" value="1"/>
</dbReference>
<accession>A0A1H6TVV0</accession>
<dbReference type="STRING" id="64971.SAMN05421831_11249"/>
<feature type="domain" description="Lytic transglycosylase superhelical linker" evidence="5">
    <location>
        <begin position="350"/>
        <end position="414"/>
    </location>
</feature>
<dbReference type="Pfam" id="PF01464">
    <property type="entry name" value="SLT"/>
    <property type="match status" value="1"/>
</dbReference>
<dbReference type="PANTHER" id="PTHR37423:SF5">
    <property type="entry name" value="SOLUBLE LYTIC MUREIN TRANSGLYCOSYLASE"/>
    <property type="match status" value="1"/>
</dbReference>
<feature type="signal peptide" evidence="3">
    <location>
        <begin position="1"/>
        <end position="25"/>
    </location>
</feature>
<dbReference type="Gene3D" id="1.25.20.10">
    <property type="entry name" value="Bacterial muramidases"/>
    <property type="match status" value="2"/>
</dbReference>
<evidence type="ECO:0000313" key="7">
    <source>
        <dbReference type="Proteomes" id="UP000242999"/>
    </source>
</evidence>
<name>A0A1H6TVV0_9GAMM</name>
<dbReference type="RefSeq" id="WP_093311596.1">
    <property type="nucleotide sequence ID" value="NZ_FNYH01000012.1"/>
</dbReference>
<dbReference type="InterPro" id="IPR037061">
    <property type="entry name" value="Lytic_TGlycoase_superhlx_L_sf"/>
</dbReference>
<dbReference type="OrthoDB" id="92254at2"/>
<feature type="domain" description="Transglycosylase SLT" evidence="4">
    <location>
        <begin position="434"/>
        <end position="537"/>
    </location>
</feature>
<dbReference type="Pfam" id="PF14718">
    <property type="entry name" value="SLT_L"/>
    <property type="match status" value="1"/>
</dbReference>
<protein>
    <submittedName>
        <fullName evidence="6">Soluble lytic murein transglycosylase</fullName>
    </submittedName>
</protein>
<dbReference type="Gene3D" id="1.10.530.10">
    <property type="match status" value="1"/>
</dbReference>
<dbReference type="GO" id="GO:0004553">
    <property type="term" value="F:hydrolase activity, hydrolyzing O-glycosyl compounds"/>
    <property type="evidence" value="ECO:0007669"/>
    <property type="project" value="InterPro"/>
</dbReference>
<proteinExistence type="inferred from homology"/>
<dbReference type="SUPFAM" id="SSF48435">
    <property type="entry name" value="Bacterial muramidases"/>
    <property type="match status" value="1"/>
</dbReference>
<gene>
    <name evidence="6" type="ORF">SAMN05421831_11249</name>
</gene>
<keyword evidence="2 3" id="KW-0732">Signal</keyword>
<dbReference type="Proteomes" id="UP000242999">
    <property type="component" value="Unassembled WGS sequence"/>
</dbReference>
<dbReference type="InterPro" id="IPR008939">
    <property type="entry name" value="Lytic_TGlycosylase_superhlx_U"/>
</dbReference>